<evidence type="ECO:0000256" key="2">
    <source>
        <dbReference type="ARBA" id="ARBA00023125"/>
    </source>
</evidence>
<evidence type="ECO:0000313" key="8">
    <source>
        <dbReference type="Proteomes" id="UP000190539"/>
    </source>
</evidence>
<evidence type="ECO:0000256" key="4">
    <source>
        <dbReference type="PROSITE-ProRule" id="PRU00335"/>
    </source>
</evidence>
<dbReference type="Proteomes" id="UP000190539">
    <property type="component" value="Unassembled WGS sequence"/>
</dbReference>
<protein>
    <submittedName>
        <fullName evidence="7">TetR family transcriptional regulator</fullName>
    </submittedName>
</protein>
<accession>A0A1V4A9P5</accession>
<dbReference type="AlphaFoldDB" id="A0A1V4A9P5"/>
<dbReference type="Pfam" id="PF00440">
    <property type="entry name" value="TetR_N"/>
    <property type="match status" value="1"/>
</dbReference>
<organism evidence="7 8">
    <name type="scientific">Streptomyces tsukubensis</name>
    <dbReference type="NCBI Taxonomy" id="83656"/>
    <lineage>
        <taxon>Bacteria</taxon>
        <taxon>Bacillati</taxon>
        <taxon>Actinomycetota</taxon>
        <taxon>Actinomycetes</taxon>
        <taxon>Kitasatosporales</taxon>
        <taxon>Streptomycetaceae</taxon>
        <taxon>Streptomyces</taxon>
    </lineage>
</organism>
<dbReference type="PANTHER" id="PTHR30055">
    <property type="entry name" value="HTH-TYPE TRANSCRIPTIONAL REGULATOR RUTR"/>
    <property type="match status" value="1"/>
</dbReference>
<dbReference type="PROSITE" id="PS50977">
    <property type="entry name" value="HTH_TETR_2"/>
    <property type="match status" value="1"/>
</dbReference>
<feature type="region of interest" description="Disordered" evidence="5">
    <location>
        <begin position="183"/>
        <end position="221"/>
    </location>
</feature>
<dbReference type="PANTHER" id="PTHR30055:SF234">
    <property type="entry name" value="HTH-TYPE TRANSCRIPTIONAL REGULATOR BETI"/>
    <property type="match status" value="1"/>
</dbReference>
<evidence type="ECO:0000256" key="3">
    <source>
        <dbReference type="ARBA" id="ARBA00023163"/>
    </source>
</evidence>
<dbReference type="GO" id="GO:0000976">
    <property type="term" value="F:transcription cis-regulatory region binding"/>
    <property type="evidence" value="ECO:0007669"/>
    <property type="project" value="TreeGrafter"/>
</dbReference>
<gene>
    <name evidence="7" type="ORF">B1H18_12610</name>
</gene>
<keyword evidence="2 4" id="KW-0238">DNA-binding</keyword>
<dbReference type="GO" id="GO:0003700">
    <property type="term" value="F:DNA-binding transcription factor activity"/>
    <property type="evidence" value="ECO:0007669"/>
    <property type="project" value="TreeGrafter"/>
</dbReference>
<dbReference type="InterPro" id="IPR009057">
    <property type="entry name" value="Homeodomain-like_sf"/>
</dbReference>
<dbReference type="STRING" id="83656.B1H18_12610"/>
<sequence length="221" mass="24338">MRADARRNREKILAAARELFREQGTAVALDDVARRAGLGIGTLYRRFPDREALIREVAVEGFRTGLAAIEAAKYSGARPMAALEELFRRIVEERERLVMPLIGGPLARDESVRELQRSIVRAVADLLSAGRDTGEVRADVTPFDLISAAAMVCRPMPHIPRSQARALAERHVTVYLHGLRPEGAKALPEAGDPSEYLGSNRRRDQGSGPSVLPLRRAPFPT</sequence>
<dbReference type="InterPro" id="IPR001647">
    <property type="entry name" value="HTH_TetR"/>
</dbReference>
<keyword evidence="8" id="KW-1185">Reference proteome</keyword>
<evidence type="ECO:0000313" key="7">
    <source>
        <dbReference type="EMBL" id="OON80024.1"/>
    </source>
</evidence>
<name>A0A1V4A9P5_9ACTN</name>
<feature type="domain" description="HTH tetR-type" evidence="6">
    <location>
        <begin position="6"/>
        <end position="65"/>
    </location>
</feature>
<dbReference type="PRINTS" id="PR00455">
    <property type="entry name" value="HTHTETR"/>
</dbReference>
<dbReference type="InterPro" id="IPR050109">
    <property type="entry name" value="HTH-type_TetR-like_transc_reg"/>
</dbReference>
<proteinExistence type="predicted"/>
<feature type="DNA-binding region" description="H-T-H motif" evidence="4">
    <location>
        <begin position="28"/>
        <end position="47"/>
    </location>
</feature>
<evidence type="ECO:0000256" key="5">
    <source>
        <dbReference type="SAM" id="MobiDB-lite"/>
    </source>
</evidence>
<evidence type="ECO:0000256" key="1">
    <source>
        <dbReference type="ARBA" id="ARBA00023015"/>
    </source>
</evidence>
<dbReference type="InterPro" id="IPR036271">
    <property type="entry name" value="Tet_transcr_reg_TetR-rel_C_sf"/>
</dbReference>
<reference evidence="7 8" key="1">
    <citation type="submission" date="2017-02" db="EMBL/GenBank/DDBJ databases">
        <title>Draft Genome Sequence of Streptomyces tsukubaensis F601, a Producer of the immunosuppressant tacrolimus FK506.</title>
        <authorList>
            <person name="Zong G."/>
            <person name="Zhong C."/>
            <person name="Fu J."/>
            <person name="Qin R."/>
            <person name="Cao G."/>
        </authorList>
    </citation>
    <scope>NUCLEOTIDE SEQUENCE [LARGE SCALE GENOMIC DNA]</scope>
    <source>
        <strain evidence="7 8">F601</strain>
    </source>
</reference>
<comment type="caution">
    <text evidence="7">The sequence shown here is derived from an EMBL/GenBank/DDBJ whole genome shotgun (WGS) entry which is preliminary data.</text>
</comment>
<dbReference type="SUPFAM" id="SSF48498">
    <property type="entry name" value="Tetracyclin repressor-like, C-terminal domain"/>
    <property type="match status" value="1"/>
</dbReference>
<keyword evidence="3" id="KW-0804">Transcription</keyword>
<dbReference type="Pfam" id="PF21597">
    <property type="entry name" value="TetR_C_43"/>
    <property type="match status" value="1"/>
</dbReference>
<dbReference type="SUPFAM" id="SSF46689">
    <property type="entry name" value="Homeodomain-like"/>
    <property type="match status" value="1"/>
</dbReference>
<dbReference type="InterPro" id="IPR049445">
    <property type="entry name" value="TetR_SbtR-like_C"/>
</dbReference>
<evidence type="ECO:0000259" key="6">
    <source>
        <dbReference type="PROSITE" id="PS50977"/>
    </source>
</evidence>
<keyword evidence="1" id="KW-0805">Transcription regulation</keyword>
<dbReference type="Gene3D" id="1.10.357.10">
    <property type="entry name" value="Tetracycline Repressor, domain 2"/>
    <property type="match status" value="1"/>
</dbReference>
<dbReference type="EMBL" id="MVFC01000008">
    <property type="protein sequence ID" value="OON80024.1"/>
    <property type="molecule type" value="Genomic_DNA"/>
</dbReference>